<dbReference type="STRING" id="1116229.S3CH65"/>
<proteinExistence type="predicted"/>
<dbReference type="EMBL" id="KE145373">
    <property type="protein sequence ID" value="EPE24639.1"/>
    <property type="molecule type" value="Genomic_DNA"/>
</dbReference>
<evidence type="ECO:0000313" key="3">
    <source>
        <dbReference type="Proteomes" id="UP000016922"/>
    </source>
</evidence>
<sequence>MQFTTTLIAIFATVALAAPSAEVTHQSALDIVQTITPDALARYEAGIVSPSVAARGVDTTLDKRDITHLFVCTDANFSGKCQNLATDREVCHFLGNGFDNSISSLGPDNDGTQCCIFDNSDCTGASVCQIHAPGIFNLNDFGFNDRASSYRC</sequence>
<evidence type="ECO:0000313" key="2">
    <source>
        <dbReference type="EMBL" id="EPE24639.1"/>
    </source>
</evidence>
<dbReference type="eggNOG" id="ENOG502SEZR">
    <property type="taxonomic scope" value="Eukaryota"/>
</dbReference>
<dbReference type="Proteomes" id="UP000016922">
    <property type="component" value="Unassembled WGS sequence"/>
</dbReference>
<accession>S3CH65</accession>
<dbReference type="Gene3D" id="2.60.20.10">
    <property type="entry name" value="Crystallins"/>
    <property type="match status" value="1"/>
</dbReference>
<dbReference type="RefSeq" id="XP_008088727.1">
    <property type="nucleotide sequence ID" value="XM_008090536.1"/>
</dbReference>
<dbReference type="OrthoDB" id="2910287at2759"/>
<dbReference type="OMA" id="ISSYRCH"/>
<dbReference type="KEGG" id="glz:GLAREA_08492"/>
<organism evidence="2 3">
    <name type="scientific">Glarea lozoyensis (strain ATCC 20868 / MF5171)</name>
    <dbReference type="NCBI Taxonomy" id="1116229"/>
    <lineage>
        <taxon>Eukaryota</taxon>
        <taxon>Fungi</taxon>
        <taxon>Dikarya</taxon>
        <taxon>Ascomycota</taxon>
        <taxon>Pezizomycotina</taxon>
        <taxon>Leotiomycetes</taxon>
        <taxon>Helotiales</taxon>
        <taxon>Helotiaceae</taxon>
        <taxon>Glarea</taxon>
    </lineage>
</organism>
<name>S3CH65_GLAL2</name>
<dbReference type="HOGENOM" id="CLU_148837_0_0_1"/>
<feature type="signal peptide" evidence="1">
    <location>
        <begin position="1"/>
        <end position="17"/>
    </location>
</feature>
<dbReference type="GeneID" id="19467540"/>
<dbReference type="AlphaFoldDB" id="S3CH65"/>
<reference evidence="2 3" key="1">
    <citation type="journal article" date="2013" name="BMC Genomics">
        <title>Genomics-driven discovery of the pneumocandin biosynthetic gene cluster in the fungus Glarea lozoyensis.</title>
        <authorList>
            <person name="Chen L."/>
            <person name="Yue Q."/>
            <person name="Zhang X."/>
            <person name="Xiang M."/>
            <person name="Wang C."/>
            <person name="Li S."/>
            <person name="Che Y."/>
            <person name="Ortiz-Lopez F.J."/>
            <person name="Bills G.F."/>
            <person name="Liu X."/>
            <person name="An Z."/>
        </authorList>
    </citation>
    <scope>NUCLEOTIDE SEQUENCE [LARGE SCALE GENOMIC DNA]</scope>
    <source>
        <strain evidence="3">ATCC 20868 / MF5171</strain>
    </source>
</reference>
<protein>
    <submittedName>
        <fullName evidence="2">Uncharacterized protein</fullName>
    </submittedName>
</protein>
<gene>
    <name evidence="2" type="ORF">GLAREA_08492</name>
</gene>
<evidence type="ECO:0000256" key="1">
    <source>
        <dbReference type="SAM" id="SignalP"/>
    </source>
</evidence>
<feature type="chain" id="PRO_5004507187" evidence="1">
    <location>
        <begin position="18"/>
        <end position="152"/>
    </location>
</feature>
<keyword evidence="1" id="KW-0732">Signal</keyword>
<keyword evidence="3" id="KW-1185">Reference proteome</keyword>